<dbReference type="GO" id="GO:0016787">
    <property type="term" value="F:hydrolase activity"/>
    <property type="evidence" value="ECO:0007669"/>
    <property type="project" value="UniProtKB-KW"/>
</dbReference>
<evidence type="ECO:0000256" key="1">
    <source>
        <dbReference type="ARBA" id="ARBA00010515"/>
    </source>
</evidence>
<dbReference type="InterPro" id="IPR050300">
    <property type="entry name" value="GDXG_lipolytic_enzyme"/>
</dbReference>
<dbReference type="PANTHER" id="PTHR48081:SF8">
    <property type="entry name" value="ALPHA_BETA HYDROLASE FOLD-3 DOMAIN-CONTAINING PROTEIN-RELATED"/>
    <property type="match status" value="1"/>
</dbReference>
<evidence type="ECO:0000256" key="4">
    <source>
        <dbReference type="SAM" id="Phobius"/>
    </source>
</evidence>
<dbReference type="SUPFAM" id="SSF53474">
    <property type="entry name" value="alpha/beta-Hydrolases"/>
    <property type="match status" value="1"/>
</dbReference>
<dbReference type="VEuPathDB" id="FungiDB:P170DRAFT_408443"/>
<sequence length="367" mass="41701">MARNNRLRASLPFKLLFILHFLPVASLRLLFYIVFYAFRFSRPRWPYRRCISVEIIKLSVELVYGIDYKAKLSLNPDKEGDQFIRIKPRLDCVYKDILDSAEIKPAIVGAIWYPTRYSNADTTQKIVLHFHGGGYIICDAREDDCGPSARSLSRQFDDAPVLCLDYRLANTPNGRFPAAIQDAVTAYRYLIEDMNIDSSRLILSGDSAGGNLVLALLRYLSDNPDVLPLPNAALLWSAWVNLSDMSHVARSVNRGIDCLNATFLEWAVDVLTDDGRIVPSSHPYLSFAQSPFYVKVPIWAMVGTAESFYESNAKFVREMRAFGNVVMLYEMLDAPHDVFMASRAYGLEREVEKAMREVWGIIQKGAW</sequence>
<evidence type="ECO:0000313" key="6">
    <source>
        <dbReference type="EMBL" id="PLB49305.1"/>
    </source>
</evidence>
<feature type="transmembrane region" description="Helical" evidence="4">
    <location>
        <begin position="15"/>
        <end position="38"/>
    </location>
</feature>
<evidence type="ECO:0000259" key="5">
    <source>
        <dbReference type="Pfam" id="PF07859"/>
    </source>
</evidence>
<keyword evidence="4" id="KW-0472">Membrane</keyword>
<dbReference type="InterPro" id="IPR033140">
    <property type="entry name" value="Lipase_GDXG_put_SER_AS"/>
</dbReference>
<gene>
    <name evidence="6" type="ORF">P170DRAFT_408443</name>
</gene>
<reference evidence="6 7" key="1">
    <citation type="submission" date="2016-12" db="EMBL/GenBank/DDBJ databases">
        <title>The genomes of Aspergillus section Nigri reveals drivers in fungal speciation.</title>
        <authorList>
            <consortium name="DOE Joint Genome Institute"/>
            <person name="Vesth T.C."/>
            <person name="Nybo J."/>
            <person name="Theobald S."/>
            <person name="Brandl J."/>
            <person name="Frisvad J.C."/>
            <person name="Nielsen K.F."/>
            <person name="Lyhne E.K."/>
            <person name="Kogle M.E."/>
            <person name="Kuo A."/>
            <person name="Riley R."/>
            <person name="Clum A."/>
            <person name="Nolan M."/>
            <person name="Lipzen A."/>
            <person name="Salamov A."/>
            <person name="Henrissat B."/>
            <person name="Wiebenga A."/>
            <person name="De Vries R.P."/>
            <person name="Grigoriev I.V."/>
            <person name="Mortensen U.H."/>
            <person name="Andersen M.R."/>
            <person name="Baker S.E."/>
        </authorList>
    </citation>
    <scope>NUCLEOTIDE SEQUENCE [LARGE SCALE GENOMIC DNA]</scope>
    <source>
        <strain evidence="6 7">IBT 23096</strain>
    </source>
</reference>
<dbReference type="InterPro" id="IPR029058">
    <property type="entry name" value="AB_hydrolase_fold"/>
</dbReference>
<proteinExistence type="inferred from homology"/>
<dbReference type="STRING" id="1392250.A0A2I2G8U3"/>
<comment type="caution">
    <text evidence="6">The sequence shown here is derived from an EMBL/GenBank/DDBJ whole genome shotgun (WGS) entry which is preliminary data.</text>
</comment>
<feature type="active site" evidence="3">
    <location>
        <position position="207"/>
    </location>
</feature>
<dbReference type="PANTHER" id="PTHR48081">
    <property type="entry name" value="AB HYDROLASE SUPERFAMILY PROTEIN C4A8.06C"/>
    <property type="match status" value="1"/>
</dbReference>
<keyword evidence="2 6" id="KW-0378">Hydrolase</keyword>
<name>A0A2I2G8U3_9EURO</name>
<dbReference type="Gene3D" id="3.40.50.1820">
    <property type="entry name" value="alpha/beta hydrolase"/>
    <property type="match status" value="1"/>
</dbReference>
<dbReference type="PROSITE" id="PS01174">
    <property type="entry name" value="LIPASE_GDXG_SER"/>
    <property type="match status" value="1"/>
</dbReference>
<evidence type="ECO:0000256" key="3">
    <source>
        <dbReference type="PROSITE-ProRule" id="PRU10038"/>
    </source>
</evidence>
<dbReference type="EMBL" id="MSFO01000004">
    <property type="protein sequence ID" value="PLB49305.1"/>
    <property type="molecule type" value="Genomic_DNA"/>
</dbReference>
<dbReference type="GeneID" id="36554431"/>
<accession>A0A2I2G8U3</accession>
<dbReference type="Pfam" id="PF07859">
    <property type="entry name" value="Abhydrolase_3"/>
    <property type="match status" value="1"/>
</dbReference>
<keyword evidence="4" id="KW-0812">Transmembrane</keyword>
<dbReference type="RefSeq" id="XP_024704607.1">
    <property type="nucleotide sequence ID" value="XM_024846732.1"/>
</dbReference>
<dbReference type="OrthoDB" id="2152029at2759"/>
<keyword evidence="4" id="KW-1133">Transmembrane helix</keyword>
<evidence type="ECO:0000256" key="2">
    <source>
        <dbReference type="ARBA" id="ARBA00022801"/>
    </source>
</evidence>
<dbReference type="InterPro" id="IPR013094">
    <property type="entry name" value="AB_hydrolase_3"/>
</dbReference>
<organism evidence="6 7">
    <name type="scientific">Aspergillus steynii IBT 23096</name>
    <dbReference type="NCBI Taxonomy" id="1392250"/>
    <lineage>
        <taxon>Eukaryota</taxon>
        <taxon>Fungi</taxon>
        <taxon>Dikarya</taxon>
        <taxon>Ascomycota</taxon>
        <taxon>Pezizomycotina</taxon>
        <taxon>Eurotiomycetes</taxon>
        <taxon>Eurotiomycetidae</taxon>
        <taxon>Eurotiales</taxon>
        <taxon>Aspergillaceae</taxon>
        <taxon>Aspergillus</taxon>
        <taxon>Aspergillus subgen. Circumdati</taxon>
    </lineage>
</organism>
<feature type="domain" description="Alpha/beta hydrolase fold-3" evidence="5">
    <location>
        <begin position="127"/>
        <end position="339"/>
    </location>
</feature>
<evidence type="ECO:0000313" key="7">
    <source>
        <dbReference type="Proteomes" id="UP000234275"/>
    </source>
</evidence>
<comment type="similarity">
    <text evidence="1">Belongs to the 'GDXG' lipolytic enzyme family.</text>
</comment>
<dbReference type="AlphaFoldDB" id="A0A2I2G8U3"/>
<protein>
    <submittedName>
        <fullName evidence="6">Alpha/beta-hydrolase</fullName>
    </submittedName>
</protein>
<dbReference type="Proteomes" id="UP000234275">
    <property type="component" value="Unassembled WGS sequence"/>
</dbReference>
<keyword evidence="7" id="KW-1185">Reference proteome</keyword>